<dbReference type="SUPFAM" id="SSF53383">
    <property type="entry name" value="PLP-dependent transferases"/>
    <property type="match status" value="1"/>
</dbReference>
<evidence type="ECO:0000259" key="7">
    <source>
        <dbReference type="Pfam" id="PF03711"/>
    </source>
</evidence>
<reference evidence="9" key="1">
    <citation type="journal article" date="2019" name="Int. J. Syst. Evol. Microbiol.">
        <title>The Global Catalogue of Microorganisms (GCM) 10K type strain sequencing project: providing services to taxonomists for standard genome sequencing and annotation.</title>
        <authorList>
            <consortium name="The Broad Institute Genomics Platform"/>
            <consortium name="The Broad Institute Genome Sequencing Center for Infectious Disease"/>
            <person name="Wu L."/>
            <person name="Ma J."/>
        </authorList>
    </citation>
    <scope>NUCLEOTIDE SEQUENCE [LARGE SCALE GENOMIC DNA]</scope>
    <source>
        <strain evidence="9">JCM 18304</strain>
    </source>
</reference>
<evidence type="ECO:0000313" key="9">
    <source>
        <dbReference type="Proteomes" id="UP001501570"/>
    </source>
</evidence>
<gene>
    <name evidence="8" type="ORF">GCM10023322_38880</name>
</gene>
<dbReference type="InterPro" id="IPR015421">
    <property type="entry name" value="PyrdxlP-dep_Trfase_major"/>
</dbReference>
<dbReference type="InterPro" id="IPR052357">
    <property type="entry name" value="Orn_Lys_Arg_decarboxylase-I"/>
</dbReference>
<keyword evidence="3" id="KW-0210">Decarboxylase</keyword>
<evidence type="ECO:0000256" key="5">
    <source>
        <dbReference type="ARBA" id="ARBA00023239"/>
    </source>
</evidence>
<dbReference type="PANTHER" id="PTHR43277">
    <property type="entry name" value="ARGININE DECARBOXYLASE"/>
    <property type="match status" value="1"/>
</dbReference>
<proteinExistence type="inferred from homology"/>
<dbReference type="Proteomes" id="UP001501570">
    <property type="component" value="Unassembled WGS sequence"/>
</dbReference>
<dbReference type="InterPro" id="IPR000310">
    <property type="entry name" value="Orn/Lys/Arg_deCO2ase_major_dom"/>
</dbReference>
<comment type="caution">
    <text evidence="8">The sequence shown here is derived from an EMBL/GenBank/DDBJ whole genome shotgun (WGS) entry which is preliminary data.</text>
</comment>
<keyword evidence="4" id="KW-0663">Pyridoxal phosphate</keyword>
<evidence type="ECO:0000256" key="2">
    <source>
        <dbReference type="ARBA" id="ARBA00010671"/>
    </source>
</evidence>
<comment type="cofactor">
    <cofactor evidence="1">
        <name>pyridoxal 5'-phosphate</name>
        <dbReference type="ChEBI" id="CHEBI:597326"/>
    </cofactor>
</comment>
<evidence type="ECO:0000256" key="4">
    <source>
        <dbReference type="ARBA" id="ARBA00022898"/>
    </source>
</evidence>
<comment type="similarity">
    <text evidence="2">Belongs to the Orn/Lys/Arg decarboxylase class-I family.</text>
</comment>
<evidence type="ECO:0000313" key="8">
    <source>
        <dbReference type="EMBL" id="GAA5188355.1"/>
    </source>
</evidence>
<dbReference type="InterPro" id="IPR015424">
    <property type="entry name" value="PyrdxlP-dep_Trfase"/>
</dbReference>
<evidence type="ECO:0000256" key="1">
    <source>
        <dbReference type="ARBA" id="ARBA00001933"/>
    </source>
</evidence>
<organism evidence="8 9">
    <name type="scientific">Rugosimonospora acidiphila</name>
    <dbReference type="NCBI Taxonomy" id="556531"/>
    <lineage>
        <taxon>Bacteria</taxon>
        <taxon>Bacillati</taxon>
        <taxon>Actinomycetota</taxon>
        <taxon>Actinomycetes</taxon>
        <taxon>Micromonosporales</taxon>
        <taxon>Micromonosporaceae</taxon>
        <taxon>Rugosimonospora</taxon>
    </lineage>
</organism>
<dbReference type="InterPro" id="IPR008286">
    <property type="entry name" value="Prn/Lys/Arg_de-COase_C"/>
</dbReference>
<dbReference type="Pfam" id="PF01276">
    <property type="entry name" value="OKR_DC_1"/>
    <property type="match status" value="1"/>
</dbReference>
<feature type="domain" description="Orn/Lys/Arg decarboxylases family 1 pyridoxal-P attachment site" evidence="6">
    <location>
        <begin position="13"/>
        <end position="380"/>
    </location>
</feature>
<keyword evidence="5" id="KW-0456">Lyase</keyword>
<accession>A0ABP9RYK8</accession>
<sequence>MRVTQQLDQSAAPILDALAEHCRRDDASFAPPGHRRGRGADERVVKLLGRDVFVAESLALGGLDDRPPGQHALGLAERLMAEAVGARHALFSTCGSSLSVKSAMLAVAGPGDRLVVDRNAHKSVVYGIIIAGIEPIWVGPGWDADAQLPHPPGPDAVRRALDRDPDAKGVLLVSPTAYGTCADLAGIAELCHQRGRVLVVDEAWGAHLPFHPDLPRSAMHAGADLAVTSAYKMGGGLEQGSVYQLRGDLVDPAVLKLRADLLGTASPSPAIHVAMDGWRRQMVEHGKELLGRALRLSQRVRAELTELTAPEGPAGLAVAGRELVGPGRSADFDPLQVVIDVSGLGVGGTTAAAWLREQARVEVGLADHRRIVVRLTHADSEDTIRPLLAGLRRLVNARTALPAQTPVDLPDPADLEPEVVMLPRDAFFGNAETVPVRRAAGRVAAETITPYPPGIPAVVPGERISEAVVDYLRAGVATSAMRVPDAADPTMETVKVVCG</sequence>
<feature type="domain" description="Orn/Lys/Arg decarboxylase C-terminal" evidence="7">
    <location>
        <begin position="416"/>
        <end position="474"/>
    </location>
</feature>
<keyword evidence="9" id="KW-1185">Reference proteome</keyword>
<dbReference type="Pfam" id="PF03711">
    <property type="entry name" value="OKR_DC_1_C"/>
    <property type="match status" value="1"/>
</dbReference>
<dbReference type="Gene3D" id="3.90.100.10">
    <property type="entry name" value="Orn/Lys/Arg decarboxylase, C-terminal domain"/>
    <property type="match status" value="1"/>
</dbReference>
<protein>
    <submittedName>
        <fullName evidence="8">Ornithine decarboxylase</fullName>
    </submittedName>
</protein>
<evidence type="ECO:0000256" key="3">
    <source>
        <dbReference type="ARBA" id="ARBA00022793"/>
    </source>
</evidence>
<dbReference type="PANTHER" id="PTHR43277:SF4">
    <property type="entry name" value="ARGININE DECARBOXYLASE"/>
    <property type="match status" value="1"/>
</dbReference>
<evidence type="ECO:0000259" key="6">
    <source>
        <dbReference type="Pfam" id="PF01276"/>
    </source>
</evidence>
<dbReference type="Gene3D" id="3.40.640.10">
    <property type="entry name" value="Type I PLP-dependent aspartate aminotransferase-like (Major domain)"/>
    <property type="match status" value="1"/>
</dbReference>
<dbReference type="EMBL" id="BAABJQ010000011">
    <property type="protein sequence ID" value="GAA5188355.1"/>
    <property type="molecule type" value="Genomic_DNA"/>
</dbReference>
<dbReference type="RefSeq" id="WP_345631438.1">
    <property type="nucleotide sequence ID" value="NZ_BAABJQ010000011.1"/>
</dbReference>
<dbReference type="InterPro" id="IPR036633">
    <property type="entry name" value="Prn/Lys/Arg_de-COase_C_sf"/>
</dbReference>
<name>A0ABP9RYK8_9ACTN</name>
<dbReference type="SUPFAM" id="SSF55904">
    <property type="entry name" value="Ornithine decarboxylase C-terminal domain"/>
    <property type="match status" value="1"/>
</dbReference>